<dbReference type="InterPro" id="IPR011646">
    <property type="entry name" value="KAP_P-loop"/>
</dbReference>
<proteinExistence type="predicted"/>
<comment type="caution">
    <text evidence="3">The sequence shown here is derived from an EMBL/GenBank/DDBJ whole genome shotgun (WGS) entry which is preliminary data.</text>
</comment>
<feature type="domain" description="Sulfatase-modifying factor enzyme-like" evidence="1">
    <location>
        <begin position="461"/>
        <end position="660"/>
    </location>
</feature>
<sequence length="669" mass="75277">MLIDTLKRTKRIRIHNDSPTDGAHHFGFSVYGETFAKIIADRANQTPLTIAINGAWGSGKTTLMRTIREKLNQASSEVDANGGDGVFRRSRTAWFNAWKYSNRDAILVVLIEEIVSQIVADGFPEQRLVSVRRSEGGLDWAGISRAMDDLVAKSGTPDIKRFLENDATLVKNIPLLREFERFLDRLITWCITGHPAALRQGESPDAAGVLTIFIDDLDRCQPDRVARVLETIKLFMDRPGCVFVIGMDSEIVEKAVKARYAEIEGFDEHAYMDKIIQVQFNLPPIRAEHIQSFIREDLIGTQAKDNPLLKYLDVVAETVRRNPRTVKRFLNTFSIQRSLAESQGLLENGGMDEDLLAKWIILSFAFEDFTHRVLQRPLLLAEMQDAIFKDGDGNLLTNAPPHLREFLEDQALVAIFRQGKPFPADEEELAVYVHLSESTRRRRIGYGEEGVIGAYDAEEGSGMVRVEAGRFLMGEAKKPVAIEAFEIDVTPVTNRQYKRFVDDSGYPHLPDGWQDGAYPAGKADHPAVGVSWHDATAYAKWAGKRLPAEAEWEKAARGPHGRLYPWGNVFNRYNCNNKELGLHTTTEVGHFPNGASQYGCYDMVGNVWEWTDTDVFPDNSEVKVIRGGSWSSPREGVTCSVRDYARASERRRDLGFRCCRSDKSGDFVV</sequence>
<dbReference type="GO" id="GO:0120147">
    <property type="term" value="F:formylglycine-generating oxidase activity"/>
    <property type="evidence" value="ECO:0007669"/>
    <property type="project" value="TreeGrafter"/>
</dbReference>
<gene>
    <name evidence="3" type="ORF">A3F84_10800</name>
</gene>
<dbReference type="SUPFAM" id="SSF52540">
    <property type="entry name" value="P-loop containing nucleoside triphosphate hydrolases"/>
    <property type="match status" value="1"/>
</dbReference>
<feature type="domain" description="KAP NTPase" evidence="2">
    <location>
        <begin position="209"/>
        <end position="339"/>
    </location>
</feature>
<feature type="domain" description="KAP NTPase" evidence="2">
    <location>
        <begin position="29"/>
        <end position="118"/>
    </location>
</feature>
<dbReference type="InterPro" id="IPR042095">
    <property type="entry name" value="SUMF_sf"/>
</dbReference>
<dbReference type="Gene3D" id="3.90.1580.10">
    <property type="entry name" value="paralog of FGE (formylglycine-generating enzyme)"/>
    <property type="match status" value="1"/>
</dbReference>
<dbReference type="Proteomes" id="UP000178606">
    <property type="component" value="Unassembled WGS sequence"/>
</dbReference>
<reference evidence="3 4" key="1">
    <citation type="journal article" date="2016" name="Nat. Commun.">
        <title>Thousands of microbial genomes shed light on interconnected biogeochemical processes in an aquifer system.</title>
        <authorList>
            <person name="Anantharaman K."/>
            <person name="Brown C.T."/>
            <person name="Hug L.A."/>
            <person name="Sharon I."/>
            <person name="Castelle C.J."/>
            <person name="Probst A.J."/>
            <person name="Thomas B.C."/>
            <person name="Singh A."/>
            <person name="Wilkins M.J."/>
            <person name="Karaoz U."/>
            <person name="Brodie E.L."/>
            <person name="Williams K.H."/>
            <person name="Hubbard S.S."/>
            <person name="Banfield J.F."/>
        </authorList>
    </citation>
    <scope>NUCLEOTIDE SEQUENCE [LARGE SCALE GENOMIC DNA]</scope>
    <source>
        <strain evidence="4">RIFCSPLOWO2_12_FULL_64_10</strain>
    </source>
</reference>
<evidence type="ECO:0000259" key="1">
    <source>
        <dbReference type="Pfam" id="PF03781"/>
    </source>
</evidence>
<dbReference type="InterPro" id="IPR016187">
    <property type="entry name" value="CTDL_fold"/>
</dbReference>
<dbReference type="InterPro" id="IPR051043">
    <property type="entry name" value="Sulfatase_Mod_Factor_Kinase"/>
</dbReference>
<evidence type="ECO:0008006" key="5">
    <source>
        <dbReference type="Google" id="ProtNLM"/>
    </source>
</evidence>
<evidence type="ECO:0000313" key="4">
    <source>
        <dbReference type="Proteomes" id="UP000178606"/>
    </source>
</evidence>
<protein>
    <recommendedName>
        <fullName evidence="5">Sulfatase-modifying factor enzyme domain-containing protein</fullName>
    </recommendedName>
</protein>
<dbReference type="EMBL" id="MFKF01000023">
    <property type="protein sequence ID" value="OGG56870.1"/>
    <property type="molecule type" value="Genomic_DNA"/>
</dbReference>
<dbReference type="Pfam" id="PF03781">
    <property type="entry name" value="FGE-sulfatase"/>
    <property type="match status" value="1"/>
</dbReference>
<dbReference type="PANTHER" id="PTHR23150">
    <property type="entry name" value="SULFATASE MODIFYING FACTOR 1, 2"/>
    <property type="match status" value="1"/>
</dbReference>
<name>A0A1F6D6B8_HANXR</name>
<evidence type="ECO:0000313" key="3">
    <source>
        <dbReference type="EMBL" id="OGG56870.1"/>
    </source>
</evidence>
<evidence type="ECO:0000259" key="2">
    <source>
        <dbReference type="Pfam" id="PF07693"/>
    </source>
</evidence>
<organism evidence="3 4">
    <name type="scientific">Handelsmanbacteria sp. (strain RIFCSPLOWO2_12_FULL_64_10)</name>
    <dbReference type="NCBI Taxonomy" id="1817868"/>
    <lineage>
        <taxon>Bacteria</taxon>
        <taxon>Candidatus Handelsmaniibacteriota</taxon>
    </lineage>
</organism>
<dbReference type="AlphaFoldDB" id="A0A1F6D6B8"/>
<dbReference type="Pfam" id="PF07693">
    <property type="entry name" value="KAP_NTPase"/>
    <property type="match status" value="2"/>
</dbReference>
<dbReference type="Gene3D" id="3.40.50.300">
    <property type="entry name" value="P-loop containing nucleotide triphosphate hydrolases"/>
    <property type="match status" value="1"/>
</dbReference>
<dbReference type="InterPro" id="IPR027417">
    <property type="entry name" value="P-loop_NTPase"/>
</dbReference>
<dbReference type="SUPFAM" id="SSF56436">
    <property type="entry name" value="C-type lectin-like"/>
    <property type="match status" value="1"/>
</dbReference>
<accession>A0A1F6D6B8</accession>
<dbReference type="PANTHER" id="PTHR23150:SF19">
    <property type="entry name" value="FORMYLGLYCINE-GENERATING ENZYME"/>
    <property type="match status" value="1"/>
</dbReference>
<dbReference type="InterPro" id="IPR005532">
    <property type="entry name" value="SUMF_dom"/>
</dbReference>